<protein>
    <recommendedName>
        <fullName evidence="4">DNA helicase</fullName>
        <ecNumber evidence="4">3.6.4.12</ecNumber>
    </recommendedName>
</protein>
<sequence>MAPKDAIDIPSFAASQLALLDAELQSELTETSSLISNTSPTSLQRAGIAITNLTLTSQRTGLGGKTVIELGPDSATANSEGELPEHGIRTGDIVIVSEQPAGSAKKREVRELEAKGSRGVVTRVGRSAVWVALDREDDDNVAGMRRLWIVKLANDVTYKRMNQIMNRLQKMRTEEYSSFIRVLFGLTSPSPVSDEDFKDPGDIGWVDPSLNDSQKGAIRFALASREVALIHGPPGTGKTHTLIELILQMLKRNLRVLVCAASNLAVDNIVERLSPHKIPIVRLGHPARLLPSILNHSLDVLTQTSDAAAIVKDVRKEMDSKQASIRKTKSGRERKAIYGDLKELRKEFRERERKCIGNLVGSSKVVLATLHGSGGFQTKDEVFDVVIIDEASQALEAQCWIPLLRASKVVLAGDHLQLPPTIKSLNSKAAPKVKDVEGVVKGMTLEKTLFDRLLNLHGPGIKRMLTTQYRMHEKIMRFPSDELYESKLVAADGVKARLLKDLPYAVEDTEDTTEPLIFYDTQGGDFPEKNEEEDAEKKAKRGMIAESKSNEMEAALVSYHVRKLVDAGVRPEDIAVITPYNAQLGLISRAMKETFPGVELGSIDGFQGRRDREPRKKQFRPRDRVSRGETPAECCHNQESAFFDPHRGL</sequence>
<dbReference type="EC" id="3.6.4.12" evidence="4"/>
<dbReference type="GO" id="GO:0005634">
    <property type="term" value="C:nucleus"/>
    <property type="evidence" value="ECO:0007669"/>
    <property type="project" value="UniProtKB-SubCell"/>
</dbReference>
<keyword evidence="8" id="KW-0347">Helicase</keyword>
<evidence type="ECO:0000256" key="7">
    <source>
        <dbReference type="ARBA" id="ARBA00022801"/>
    </source>
</evidence>
<dbReference type="InterPro" id="IPR041679">
    <property type="entry name" value="DNA2/NAM7-like_C"/>
</dbReference>
<dbReference type="InterPro" id="IPR027417">
    <property type="entry name" value="P-loop_NTPase"/>
</dbReference>
<comment type="catalytic activity">
    <reaction evidence="11">
        <text>ATP + H2O = ADP + phosphate + H(+)</text>
        <dbReference type="Rhea" id="RHEA:13065"/>
        <dbReference type="ChEBI" id="CHEBI:15377"/>
        <dbReference type="ChEBI" id="CHEBI:15378"/>
        <dbReference type="ChEBI" id="CHEBI:30616"/>
        <dbReference type="ChEBI" id="CHEBI:43474"/>
        <dbReference type="ChEBI" id="CHEBI:456216"/>
        <dbReference type="EC" id="3.6.4.12"/>
    </reaction>
    <physiologicalReaction direction="left-to-right" evidence="11">
        <dbReference type="Rhea" id="RHEA:13066"/>
    </physiologicalReaction>
</comment>
<feature type="domain" description="Helicase ATP-binding" evidence="14">
    <location>
        <begin position="206"/>
        <end position="497"/>
    </location>
</feature>
<dbReference type="GeneID" id="43600521"/>
<dbReference type="InterPro" id="IPR014001">
    <property type="entry name" value="Helicase_ATP-bd"/>
</dbReference>
<dbReference type="Proteomes" id="UP000254866">
    <property type="component" value="Unassembled WGS sequence"/>
</dbReference>
<reference evidence="15 16" key="1">
    <citation type="journal article" date="2018" name="IMA Fungus">
        <title>IMA Genome-F 9: Draft genome sequence of Annulohypoxylon stygium, Aspergillus mulundensis, Berkeleyomyces basicola (syn. Thielaviopsis basicola), Ceratocystis smalleyi, two Cercospora beticola strains, Coleophoma cylindrospora, Fusarium fracticaudum, Phialophora cf. hyalina, and Morchella septimelata.</title>
        <authorList>
            <person name="Wingfield B.D."/>
            <person name="Bills G.F."/>
            <person name="Dong Y."/>
            <person name="Huang W."/>
            <person name="Nel W.J."/>
            <person name="Swalarsk-Parry B.S."/>
            <person name="Vaghefi N."/>
            <person name="Wilken P.M."/>
            <person name="An Z."/>
            <person name="de Beer Z.W."/>
            <person name="De Vos L."/>
            <person name="Chen L."/>
            <person name="Duong T.A."/>
            <person name="Gao Y."/>
            <person name="Hammerbacher A."/>
            <person name="Kikkert J.R."/>
            <person name="Li Y."/>
            <person name="Li H."/>
            <person name="Li K."/>
            <person name="Li Q."/>
            <person name="Liu X."/>
            <person name="Ma X."/>
            <person name="Naidoo K."/>
            <person name="Pethybridge S.J."/>
            <person name="Sun J."/>
            <person name="Steenkamp E.T."/>
            <person name="van der Nest M.A."/>
            <person name="van Wyk S."/>
            <person name="Wingfield M.J."/>
            <person name="Xiong C."/>
            <person name="Yue Q."/>
            <person name="Zhang X."/>
        </authorList>
    </citation>
    <scope>NUCLEOTIDE SEQUENCE [LARGE SCALE GENOMIC DNA]</scope>
    <source>
        <strain evidence="15 16">BP 5553</strain>
    </source>
</reference>
<comment type="subcellular location">
    <subcellularLocation>
        <location evidence="2">Cytoplasm</location>
    </subcellularLocation>
    <subcellularLocation>
        <location evidence="1">Nucleus</location>
    </subcellularLocation>
</comment>
<comment type="caution">
    <text evidence="15">The sequence shown here is derived from an EMBL/GenBank/DDBJ whole genome shotgun (WGS) entry which is preliminary data.</text>
</comment>
<keyword evidence="5" id="KW-0963">Cytoplasm</keyword>
<evidence type="ECO:0000256" key="1">
    <source>
        <dbReference type="ARBA" id="ARBA00004123"/>
    </source>
</evidence>
<evidence type="ECO:0000256" key="2">
    <source>
        <dbReference type="ARBA" id="ARBA00004496"/>
    </source>
</evidence>
<dbReference type="Gene3D" id="2.40.30.270">
    <property type="match status" value="1"/>
</dbReference>
<feature type="compositionally biased region" description="Basic and acidic residues" evidence="12">
    <location>
        <begin position="607"/>
        <end position="627"/>
    </location>
</feature>
<dbReference type="InterPro" id="IPR050534">
    <property type="entry name" value="Coronavir_polyprotein_1ab"/>
</dbReference>
<dbReference type="Gene3D" id="3.40.50.300">
    <property type="entry name" value="P-loop containing nucleotide triphosphate hydrolases"/>
    <property type="match status" value="2"/>
</dbReference>
<evidence type="ECO:0000256" key="4">
    <source>
        <dbReference type="ARBA" id="ARBA00012551"/>
    </source>
</evidence>
<keyword evidence="9" id="KW-0067">ATP-binding</keyword>
<evidence type="ECO:0000256" key="8">
    <source>
        <dbReference type="ARBA" id="ARBA00022806"/>
    </source>
</evidence>
<evidence type="ECO:0000259" key="14">
    <source>
        <dbReference type="SMART" id="SM00487"/>
    </source>
</evidence>
<dbReference type="Pfam" id="PF13086">
    <property type="entry name" value="AAA_11"/>
    <property type="match status" value="1"/>
</dbReference>
<dbReference type="InterPro" id="IPR048761">
    <property type="entry name" value="SMUBP-2_HCS1_1B"/>
</dbReference>
<evidence type="ECO:0000313" key="15">
    <source>
        <dbReference type="EMBL" id="RDL34544.1"/>
    </source>
</evidence>
<evidence type="ECO:0000256" key="9">
    <source>
        <dbReference type="ARBA" id="ARBA00022840"/>
    </source>
</evidence>
<evidence type="ECO:0000256" key="3">
    <source>
        <dbReference type="ARBA" id="ARBA00007913"/>
    </source>
</evidence>
<keyword evidence="16" id="KW-1185">Reference proteome</keyword>
<dbReference type="CDD" id="cd18044">
    <property type="entry name" value="DEXXQc_SMUBP2"/>
    <property type="match status" value="1"/>
</dbReference>
<dbReference type="EMBL" id="NPIC01000007">
    <property type="protein sequence ID" value="RDL34544.1"/>
    <property type="molecule type" value="Genomic_DNA"/>
</dbReference>
<proteinExistence type="inferred from homology"/>
<gene>
    <name evidence="15" type="ORF">BP5553_07672</name>
</gene>
<dbReference type="PANTHER" id="PTHR43788">
    <property type="entry name" value="DNA2/NAM7 HELICASE FAMILY MEMBER"/>
    <property type="match status" value="1"/>
</dbReference>
<evidence type="ECO:0000256" key="11">
    <source>
        <dbReference type="ARBA" id="ARBA00048432"/>
    </source>
</evidence>
<dbReference type="GO" id="GO:0005524">
    <property type="term" value="F:ATP binding"/>
    <property type="evidence" value="ECO:0007669"/>
    <property type="project" value="UniProtKB-KW"/>
</dbReference>
<dbReference type="Pfam" id="PF21138">
    <property type="entry name" value="SMUBP-2_HCS1_1B"/>
    <property type="match status" value="1"/>
</dbReference>
<dbReference type="RefSeq" id="XP_031867526.1">
    <property type="nucleotide sequence ID" value="XM_032016295.1"/>
</dbReference>
<dbReference type="GO" id="GO:0003723">
    <property type="term" value="F:RNA binding"/>
    <property type="evidence" value="ECO:0007669"/>
    <property type="project" value="InterPro"/>
</dbReference>
<dbReference type="InterPro" id="IPR003593">
    <property type="entry name" value="AAA+_ATPase"/>
</dbReference>
<feature type="domain" description="AAA+ ATPase" evidence="13">
    <location>
        <begin position="224"/>
        <end position="572"/>
    </location>
</feature>
<dbReference type="GO" id="GO:0005737">
    <property type="term" value="C:cytoplasm"/>
    <property type="evidence" value="ECO:0007669"/>
    <property type="project" value="UniProtKB-SubCell"/>
</dbReference>
<dbReference type="OrthoDB" id="6513042at2759"/>
<evidence type="ECO:0000259" key="13">
    <source>
        <dbReference type="SMART" id="SM00382"/>
    </source>
</evidence>
<comment type="similarity">
    <text evidence="3">Belongs to the DNA2/NAM7 helicase family.</text>
</comment>
<dbReference type="GO" id="GO:0043139">
    <property type="term" value="F:5'-3' DNA helicase activity"/>
    <property type="evidence" value="ECO:0007669"/>
    <property type="project" value="TreeGrafter"/>
</dbReference>
<dbReference type="CDD" id="cd18808">
    <property type="entry name" value="SF1_C_Upf1"/>
    <property type="match status" value="1"/>
</dbReference>
<dbReference type="InterPro" id="IPR047187">
    <property type="entry name" value="SF1_C_Upf1"/>
</dbReference>
<evidence type="ECO:0000313" key="16">
    <source>
        <dbReference type="Proteomes" id="UP000254866"/>
    </source>
</evidence>
<evidence type="ECO:0000256" key="5">
    <source>
        <dbReference type="ARBA" id="ARBA00022490"/>
    </source>
</evidence>
<evidence type="ECO:0000256" key="6">
    <source>
        <dbReference type="ARBA" id="ARBA00022741"/>
    </source>
</evidence>
<feature type="region of interest" description="Disordered" evidence="12">
    <location>
        <begin position="603"/>
        <end position="632"/>
    </location>
</feature>
<dbReference type="FunFam" id="2.40.30.270:FF:000006">
    <property type="entry name" value="Similar to DNA helicase"/>
    <property type="match status" value="1"/>
</dbReference>
<evidence type="ECO:0000256" key="10">
    <source>
        <dbReference type="ARBA" id="ARBA00023242"/>
    </source>
</evidence>
<dbReference type="InterPro" id="IPR041677">
    <property type="entry name" value="DNA2/NAM7_AAA_11"/>
</dbReference>
<dbReference type="GO" id="GO:0016787">
    <property type="term" value="F:hydrolase activity"/>
    <property type="evidence" value="ECO:0007669"/>
    <property type="project" value="UniProtKB-KW"/>
</dbReference>
<keyword evidence="15" id="KW-0238">DNA-binding</keyword>
<dbReference type="SUPFAM" id="SSF52540">
    <property type="entry name" value="P-loop containing nucleoside triphosphate hydrolases"/>
    <property type="match status" value="1"/>
</dbReference>
<dbReference type="Pfam" id="PF13087">
    <property type="entry name" value="AAA_12"/>
    <property type="match status" value="1"/>
</dbReference>
<dbReference type="PANTHER" id="PTHR43788:SF8">
    <property type="entry name" value="DNA-BINDING PROTEIN SMUBP-2"/>
    <property type="match status" value="1"/>
</dbReference>
<dbReference type="GO" id="GO:0003677">
    <property type="term" value="F:DNA binding"/>
    <property type="evidence" value="ECO:0007669"/>
    <property type="project" value="UniProtKB-KW"/>
</dbReference>
<accession>A0A370TH68</accession>
<dbReference type="AlphaFoldDB" id="A0A370TH68"/>
<keyword evidence="7" id="KW-0378">Hydrolase</keyword>
<dbReference type="SMART" id="SM00487">
    <property type="entry name" value="DEXDc"/>
    <property type="match status" value="1"/>
</dbReference>
<organism evidence="15 16">
    <name type="scientific">Venustampulla echinocandica</name>
    <dbReference type="NCBI Taxonomy" id="2656787"/>
    <lineage>
        <taxon>Eukaryota</taxon>
        <taxon>Fungi</taxon>
        <taxon>Dikarya</taxon>
        <taxon>Ascomycota</taxon>
        <taxon>Pezizomycotina</taxon>
        <taxon>Leotiomycetes</taxon>
        <taxon>Helotiales</taxon>
        <taxon>Pleuroascaceae</taxon>
        <taxon>Venustampulla</taxon>
    </lineage>
</organism>
<name>A0A370TH68_9HELO</name>
<keyword evidence="10" id="KW-0539">Nucleus</keyword>
<evidence type="ECO:0000256" key="12">
    <source>
        <dbReference type="SAM" id="MobiDB-lite"/>
    </source>
</evidence>
<keyword evidence="6" id="KW-0547">Nucleotide-binding</keyword>
<dbReference type="SMART" id="SM00382">
    <property type="entry name" value="AAA"/>
    <property type="match status" value="1"/>
</dbReference>